<dbReference type="EMBL" id="KZ663830">
    <property type="protein sequence ID" value="PPS09681.1"/>
    <property type="molecule type" value="Genomic_DNA"/>
</dbReference>
<evidence type="ECO:0000256" key="4">
    <source>
        <dbReference type="SAM" id="MobiDB-lite"/>
    </source>
</evidence>
<dbReference type="PANTHER" id="PTHR46108">
    <property type="entry name" value="BLUE CHEESE"/>
    <property type="match status" value="1"/>
</dbReference>
<dbReference type="SUPFAM" id="SSF50978">
    <property type="entry name" value="WD40 repeat-like"/>
    <property type="match status" value="1"/>
</dbReference>
<dbReference type="InterPro" id="IPR000409">
    <property type="entry name" value="BEACH_dom"/>
</dbReference>
<dbReference type="InterPro" id="IPR016024">
    <property type="entry name" value="ARM-type_fold"/>
</dbReference>
<keyword evidence="2" id="KW-0677">Repeat</keyword>
<reference evidence="7 8" key="1">
    <citation type="submission" date="2015-01" db="EMBL/GenBank/DDBJ databases">
        <title>Genome of allotetraploid Gossypium barbadense reveals genomic plasticity and fiber elongation in cotton evolution.</title>
        <authorList>
            <person name="Chen X."/>
            <person name="Liu X."/>
            <person name="Zhao B."/>
            <person name="Zheng H."/>
            <person name="Hu Y."/>
            <person name="Lu G."/>
            <person name="Yang C."/>
            <person name="Chen J."/>
            <person name="Shan C."/>
            <person name="Zhang L."/>
            <person name="Zhou Y."/>
            <person name="Wang L."/>
            <person name="Guo W."/>
            <person name="Bai Y."/>
            <person name="Ruan J."/>
            <person name="Shangguan X."/>
            <person name="Mao Y."/>
            <person name="Jiang J."/>
            <person name="Zhu Y."/>
            <person name="Lei J."/>
            <person name="Kang H."/>
            <person name="Chen S."/>
            <person name="He X."/>
            <person name="Wang R."/>
            <person name="Wang Y."/>
            <person name="Chen J."/>
            <person name="Wang L."/>
            <person name="Yu S."/>
            <person name="Wang B."/>
            <person name="Wei J."/>
            <person name="Song S."/>
            <person name="Lu X."/>
            <person name="Gao Z."/>
            <person name="Gu W."/>
            <person name="Deng X."/>
            <person name="Ma D."/>
            <person name="Wang S."/>
            <person name="Liang W."/>
            <person name="Fang L."/>
            <person name="Cai C."/>
            <person name="Zhu X."/>
            <person name="Zhou B."/>
            <person name="Zhang Y."/>
            <person name="Chen Z."/>
            <person name="Xu S."/>
            <person name="Zhu R."/>
            <person name="Wang S."/>
            <person name="Zhang T."/>
            <person name="Zhao G."/>
        </authorList>
    </citation>
    <scope>NUCLEOTIDE SEQUENCE [LARGE SCALE GENOMIC DNA]</scope>
    <source>
        <strain evidence="8">cv. Xinhai21</strain>
        <tissue evidence="7">Leaf</tissue>
    </source>
</reference>
<feature type="compositionally biased region" description="Polar residues" evidence="4">
    <location>
        <begin position="2348"/>
        <end position="2380"/>
    </location>
</feature>
<accession>A0A2P5Y294</accession>
<dbReference type="InterPro" id="IPR011993">
    <property type="entry name" value="PH-like_dom_sf"/>
</dbReference>
<feature type="region of interest" description="Disordered" evidence="4">
    <location>
        <begin position="2257"/>
        <end position="2306"/>
    </location>
</feature>
<dbReference type="PROSITE" id="PS50082">
    <property type="entry name" value="WD_REPEATS_2"/>
    <property type="match status" value="4"/>
</dbReference>
<dbReference type="FunFam" id="1.10.1540.10:FF:000002">
    <property type="entry name" value="WD repeat and FYVE domain containing 3"/>
    <property type="match status" value="1"/>
</dbReference>
<evidence type="ECO:0000256" key="2">
    <source>
        <dbReference type="ARBA" id="ARBA00022737"/>
    </source>
</evidence>
<dbReference type="InterPro" id="IPR036322">
    <property type="entry name" value="WD40_repeat_dom_sf"/>
</dbReference>
<feature type="domain" description="BEACH" evidence="5">
    <location>
        <begin position="3274"/>
        <end position="3566"/>
    </location>
</feature>
<dbReference type="Pfam" id="PF02138">
    <property type="entry name" value="Beach"/>
    <property type="match status" value="2"/>
</dbReference>
<evidence type="ECO:0000259" key="6">
    <source>
        <dbReference type="PROSITE" id="PS51783"/>
    </source>
</evidence>
<dbReference type="SUPFAM" id="SSF49899">
    <property type="entry name" value="Concanavalin A-like lectins/glucanases"/>
    <property type="match status" value="2"/>
</dbReference>
<dbReference type="PROSITE" id="PS51783">
    <property type="entry name" value="PH_BEACH"/>
    <property type="match status" value="1"/>
</dbReference>
<evidence type="ECO:0000313" key="8">
    <source>
        <dbReference type="Proteomes" id="UP000239757"/>
    </source>
</evidence>
<dbReference type="SUPFAM" id="SSF81837">
    <property type="entry name" value="BEACH domain"/>
    <property type="match status" value="2"/>
</dbReference>
<dbReference type="Pfam" id="PF14844">
    <property type="entry name" value="PH_BEACH"/>
    <property type="match status" value="1"/>
</dbReference>
<dbReference type="SUPFAM" id="SSF50998">
    <property type="entry name" value="Quinoprotein alcohol dehydrogenase-like"/>
    <property type="match status" value="1"/>
</dbReference>
<dbReference type="InterPro" id="IPR051944">
    <property type="entry name" value="BEACH_domain_protein"/>
</dbReference>
<evidence type="ECO:0000256" key="3">
    <source>
        <dbReference type="PROSITE-ProRule" id="PRU00221"/>
    </source>
</evidence>
<dbReference type="InterPro" id="IPR036372">
    <property type="entry name" value="BEACH_dom_sf"/>
</dbReference>
<dbReference type="PROSITE" id="PS00678">
    <property type="entry name" value="WD_REPEATS_1"/>
    <property type="match status" value="2"/>
</dbReference>
<feature type="domain" description="BEACH-type PH" evidence="6">
    <location>
        <begin position="3083"/>
        <end position="3249"/>
    </location>
</feature>
<dbReference type="SMART" id="SM00320">
    <property type="entry name" value="WD40"/>
    <property type="match status" value="8"/>
</dbReference>
<dbReference type="Gene3D" id="2.130.10.10">
    <property type="entry name" value="YVTN repeat-like/Quinoprotein amine dehydrogenase"/>
    <property type="match status" value="4"/>
</dbReference>
<sequence>MGHSASFFLSPVITIRDKHELELDFKRFWEEFRSSNSEKEKEVVLNLTIDAFCRLVKQHANVAQLVTLVETHIFSFVVGRAFVTDIEKLKISSKTRSLDVLKVLRFFSEVTEGGFSPGSNLLTAVEMLVSGPIDKQSLLDSGIFCCLIHVLNALLSPDEANQRLKINYTEEPMLAEKDSAADVGQARRLEVEGSVVHIMKALASHPLAAQSLIEDDSLMLLFQMVANGSVTVFSKYKEGLVSLHIIQLHRHAMQILALLLVNDDGSTAKYIHKHQLIKVLLMAVKDFNPDCGDPAYTVRIVDLLLECVELSYRPEASGVRLREDIRNAHGYHFLVQFVLVLSSMPQNQGIQSIYLKPHVDNDQGHAFDEAPAMDFIGKEDPSTEHLSPTLTRLLDILVNLAQTGPAENRTSKNSHTKASGHSISQTSTTDRLGDKWEQGNNKVKDLEAVQMLQDIFLKAESRDLQAEVLNRMFKIFSSHIENYKLCQQLRTVPLLILNMAGFPSALQDIILKILEYAVTVVNCVPEQELLSLCCLLQQPIASELKLTILSFFVKLLSFDQQYKKVLREVGVLEVLLDDLKQHKFLLGPDEHGGGASQLERKSSSSSFQKHLDNKDVIITSPKLMESGSGKFPIFEVESTVAIGWDCMVSLVKKAEANQAAFRSANGLTTVLPFLVSSVHRPGVLRILSCLITEDAMQGHPEELGSLVEVLKSGMVTSDSGHQYKLQSDAKCDTMGTLWRILGVNNAAQRVFGEATGFSLLLTTLHSFQGDGHSEEPSLLVYIRVFTYLLRLMTAGVCGNTINRTKLHAIISSHTFYDLLSESGLLCVDYEKQVIHLFLELALEVVLPPFMTPESAISADMAENESTSSVLTTSSGLVNPDKERIYNAGAVRVLIRSLLLFTPKVQVEVLDLIGKLARSCPFNQENLTSVGCVELLLETIQPFLSSSSPLLSYALKIVEILGAYRLSASELQALVRYILQMRLMKSGHTIVDMMERLILMEHTALENVSLAPFVEMDMSKTGHASVLVSMGERSWPPAAGYSFVCWFQFQNFLRTQAKETDPAKSGPSNDQRILRMFSVGAVNNENTFYAELYLQEDGVLTLATSNSCSLSFSGLELEEGRWHHLAVVHSKPNALAGLFQASVAYVYLDGKLRHTGKLGYSPSPIGKPLQVAIGTPVTSARVGDFTWRLRSCYLFEEVLTPGCICVMYILGRGYRGLFQDADLLRFVPNQACGGGSMAILDSLDAELAVPPGMQKLDSASKQENSKADGSGIVWDLDRLGNLTFQLSGKKLIFAFDGTCAEAVRASGTSFLLNLVDPLSAAASPIGLSASELQALVRYILQMRLMKSGHTIVDMMERLILMEDTALENVSVAPFVEMDMSKIGHASVLVSMGERSWPPAAGYSFVCWFQFQNFLRTQAKEIDPAKSGPSKRKSGSNAQHHDQRILQIFSVGAVNNENTFYAELYLQEDGVLTLATSNSCSLSFSGLELEEGRWHHLAVVHSKPNALAGLFQASVAYVYLDGKLRHTGKLGYSPSPIGKPLQVAIGTPVTCARVSDFTWRLRSCYLFEEVLTPGCICVMYILGRGYRGLFQDADLLRFVPNQACGGGSMAILDSLDAELAVPPGMQKLDSASKQENSKADGSGIVWDLDRLGNLTFQLSGKKLIFAFDGTCAEAVRASGTSFLLNLVDPLSAAASPIGIPRFGRLNGDIYICRQCVIGDTIRHIGGMSVILALVEAAETKDMLHMALSFLACSLHHNSQNVKDMQTYRGYHLLALFLRRRMSLFDMQCLEIFFQIAACEASFSEPKKVERIQTFISSTASIHETGFEDLNFTKFRDETSSVGSLVDMDDFSAPKDSLSHISELENTDMSVETSNCIVLSNADMVEHVLLDWTLWVTAPVSIQIALLNFLEHLVSMHWYRNHNLTVLRRINLVQHLLVTLQRGDVEVPVLEKLVVLLGVILEDGFLASELENVVRFVIMTFDPPELKPQQIMRESMGKHVIVRNMLLEMLIDLQVTIKTEEMLEQWHKIVSSKLITYFLDEAVHPTSMRWIMTLLGVCLASSPTFALKFRTSGGYQGVMRVLPSFYDSPDIYYILFCLIFGKPVYPRLPEVRMLDFHALMPSDGGHLELKFVELMESIIAMAKSTFDRLSMQSILAHQTGNISQLVAELVEENVDMSGELQGEALMHKTYAARLMGGEASAPAAATSVLRFMVDLAKMCPPFSAACRQAEFLESCIDLYFSCVRSAHTVKMARELSTKTEERNLNDCDDASSQNTFSSLPAEQEQSSKTSISAGSFPQAQVSSSSEEMPVASNYMAEDKEEMKHTSSQEELNKSLQEDVQVILSVEGDSVDQVSATSSTNDFNFHSIKDNPTIQPPDSQSSASLVIPDSPILSEKSSSKIPHSPSSSPLVVLTSWLSVNQNESKNPIITPTSMDSSVSGFDQSSDLKCGSQGPTVANMTFSVTPNLLLEMDDSGYGGGPCSAGATAMLDFIAEVLADFLTEQIKAAQVVESILEMVPLYVEAESMLVFQGLFFTRLMNFVERRLLRDDEEDDKKLDKTKWSSNLDALCWMIVDRVYMGALPQPGGVLKTLEFLLSMLQLANKDGRIEEAAPTGKGLLSIARGSRQLDAYVNSILKNTNRMILYCFLPSFLITIGEDDLLSSLGLLMESKKKLPINSSQEDPGIDISTVLQLLVAHRRIVFCPSNFDTDLNCCLCVNLISLLRDQRRNVQNMAIDVIKYLLVHRRASLEDLLVSKPNQGQHLDVLHGGFDKLLTGSLSSFFDWFQNSEQMVNKVLEQCAAIMWVQYIAGSAKFPGVRIKGMEGRRKREMGRRSRDTSKVDLKHWEKVNERRYALEVVRDTMSTELRVVRQDKYGWVLHAESEWQTHLQQLVHERGIFPIRQSSMPEDPQWQLCPIEGPYRMRKKLERCKLRIDSIQNVLDWQMELGETEFSKVKNEDGPDVSDSDSEAIFNLLNDSVEQNGVDTELYDESLYKESYDVKDVTSVRDGWNYDRASSGNEEASLHSALEFGGKSSAVSVPISESIPGKSEHGSPRVSSSVKMDEVKVAEDKSDKELNDNGEYLIRPYLEPLEKIRFRYNCERVVGLDKHDGIFLIGELCLYVIENFYIDSSGCICEKECEDDLSVIDQALGVKKDVTGCMDFQSKSASSCPSPPKTLVGGRAWAYNGGAWGKEKVVSSGNLPHAWRMWKLDSVHEILKRDYQLRPVAVELFSMDGCNDLLMFHKRERDEVFKNLVAMNLPRNSLLDMTISGSTKQESSEGGRLFKIMAKSFSKRWQNGEISNFQYLMHLNTLAGRGYSDLTQYPVFPWVLADYESENLDLSDPKTFRKLDKPMGCQTPEGEEEFKKRYESWDDPEVPKFHYGSHYSSAGIVLFYLLRLPPFSVENQKLQGGQFDHADRLFNCIRDTWLSAAGKGNTSDVKELIPEFFYMPEFLENRFNLDLGEKQSGEKVGDVVLPPWAKGSAREFIRKHREALESDFVSENLHHWIDLIFGYKQRGKAAEEAVNVFYHYTYEGSVDIDSVTDPSMKASILAQINHFGQTPKQLFLKPHVKRRSDRKLPSHPLKHSAFLVPHEIRKSSSSISQIVTFNEKILVAGANTLLKPRTYAKYFAWGFPDRSLRFMGYDQDRLLSTHENLHGGNQIQCAGVSHDGHILVTGADDGLVSVWRISEDGPRASRRLLLEKVLCGHTAKITCLRVSQPYMLVVSGSDDCTVIIWDLSSLVFVRQLPEFPAPVSAVYVNDLSGEIVTAAGILLAVWSINGDCLAVINTSQLPSDSILSVTSCTFSDWQDTNWYVTGHQSGAIKVWHMVHCTDQDKTNSKSNMIGTGGLDLGESPEYRLVLQKVLKFHKHPVTALHLTSGLKQLLSGDSSGHLLSWTLPDESLKSSFNQAAEEAVNVFYHYTYEGSVDIDSVTDPSMKASILAQINHFGQTPKQLFLNPHVKRRSDRKLPPHPLKHSAFLVPHEIRKSSSSISQIVTFNEKILVAGANTLLKPRTYAKYFAWGFPDRSLRFMGYDQDRLLSTHENLHGGNQILCAGVSHDGHILVTGADDGLVSVWRISEDGPRASRRLLLEKVLCGHTAKITCLRVSQPYMLIVSGSDDCTVIIWDLSSLVFVRQLPEFPAPVSAVYVSDLSGEIVTAAGILLAVWSINGDCLAVISTSQLPSDSILSVTSCTFSDWQDTNWYVTGHQSGAIKVWHMVHCTDQDKTNSKSNMIGTGGLDLGKPPEYRLVLQKVLKFHKHPVTALHLTSDLKQLLSGDSSGHLLSWTLPDESLKSSFNQG</sequence>
<proteinExistence type="predicted"/>
<feature type="repeat" description="WD" evidence="3">
    <location>
        <begin position="3698"/>
        <end position="3739"/>
    </location>
</feature>
<keyword evidence="1 3" id="KW-0853">WD repeat</keyword>
<evidence type="ECO:0000313" key="7">
    <source>
        <dbReference type="EMBL" id="PPS09681.1"/>
    </source>
</evidence>
<protein>
    <recommendedName>
        <fullName evidence="9">BEACH-type PH domain-containing protein</fullName>
    </recommendedName>
</protein>
<dbReference type="Gene3D" id="2.60.120.200">
    <property type="match status" value="2"/>
</dbReference>
<feature type="repeat" description="WD" evidence="3">
    <location>
        <begin position="3655"/>
        <end position="3689"/>
    </location>
</feature>
<dbReference type="PROSITE" id="PS50294">
    <property type="entry name" value="WD_REPEATS_REGION"/>
    <property type="match status" value="2"/>
</dbReference>
<dbReference type="InterPro" id="IPR019775">
    <property type="entry name" value="WD40_repeat_CS"/>
</dbReference>
<dbReference type="SUPFAM" id="SSF50729">
    <property type="entry name" value="PH domain-like"/>
    <property type="match status" value="1"/>
</dbReference>
<dbReference type="PANTHER" id="PTHR46108:SF4">
    <property type="entry name" value="BLUE CHEESE"/>
    <property type="match status" value="1"/>
</dbReference>
<feature type="compositionally biased region" description="Polar residues" evidence="4">
    <location>
        <begin position="2267"/>
        <end position="2303"/>
    </location>
</feature>
<name>A0A2P5Y294_GOSBA</name>
<feature type="repeat" description="WD" evidence="3">
    <location>
        <begin position="4051"/>
        <end position="4079"/>
    </location>
</feature>
<dbReference type="Gene3D" id="1.25.10.10">
    <property type="entry name" value="Leucine-rich Repeat Variant"/>
    <property type="match status" value="1"/>
</dbReference>
<dbReference type="InterPro" id="IPR023362">
    <property type="entry name" value="PH-BEACH_dom"/>
</dbReference>
<evidence type="ECO:0000256" key="1">
    <source>
        <dbReference type="ARBA" id="ARBA00022574"/>
    </source>
</evidence>
<dbReference type="InterPro" id="IPR011047">
    <property type="entry name" value="Quinoprotein_ADH-like_sf"/>
</dbReference>
<dbReference type="OrthoDB" id="26681at2759"/>
<dbReference type="SUPFAM" id="SSF48371">
    <property type="entry name" value="ARM repeat"/>
    <property type="match status" value="1"/>
</dbReference>
<dbReference type="CDD" id="cd01201">
    <property type="entry name" value="PH_BEACH"/>
    <property type="match status" value="1"/>
</dbReference>
<dbReference type="CDD" id="cd06071">
    <property type="entry name" value="Beach"/>
    <property type="match status" value="1"/>
</dbReference>
<dbReference type="InterPro" id="IPR015943">
    <property type="entry name" value="WD40/YVTN_repeat-like_dom_sf"/>
</dbReference>
<dbReference type="InterPro" id="IPR013320">
    <property type="entry name" value="ConA-like_dom_sf"/>
</dbReference>
<gene>
    <name evidence="7" type="ORF">GOBAR_AA10948</name>
</gene>
<feature type="region of interest" description="Disordered" evidence="4">
    <location>
        <begin position="3036"/>
        <end position="3057"/>
    </location>
</feature>
<dbReference type="Pfam" id="PF00400">
    <property type="entry name" value="WD40"/>
    <property type="match status" value="4"/>
</dbReference>
<dbReference type="Gene3D" id="1.10.1540.10">
    <property type="entry name" value="BEACH domain"/>
    <property type="match status" value="2"/>
</dbReference>
<dbReference type="InterPro" id="IPR011989">
    <property type="entry name" value="ARM-like"/>
</dbReference>
<evidence type="ECO:0008006" key="9">
    <source>
        <dbReference type="Google" id="ProtNLM"/>
    </source>
</evidence>
<dbReference type="SMART" id="SM01026">
    <property type="entry name" value="Beach"/>
    <property type="match status" value="1"/>
</dbReference>
<dbReference type="PROSITE" id="PS50197">
    <property type="entry name" value="BEACH"/>
    <property type="match status" value="2"/>
</dbReference>
<dbReference type="Gene3D" id="2.30.29.30">
    <property type="entry name" value="Pleckstrin-homology domain (PH domain)/Phosphotyrosine-binding domain (PTB)"/>
    <property type="match status" value="1"/>
</dbReference>
<evidence type="ECO:0000259" key="5">
    <source>
        <dbReference type="PROSITE" id="PS50197"/>
    </source>
</evidence>
<organism evidence="7 8">
    <name type="scientific">Gossypium barbadense</name>
    <name type="common">Sea Island cotton</name>
    <name type="synonym">Hibiscus barbadensis</name>
    <dbReference type="NCBI Taxonomy" id="3634"/>
    <lineage>
        <taxon>Eukaryota</taxon>
        <taxon>Viridiplantae</taxon>
        <taxon>Streptophyta</taxon>
        <taxon>Embryophyta</taxon>
        <taxon>Tracheophyta</taxon>
        <taxon>Spermatophyta</taxon>
        <taxon>Magnoliopsida</taxon>
        <taxon>eudicotyledons</taxon>
        <taxon>Gunneridae</taxon>
        <taxon>Pentapetalae</taxon>
        <taxon>rosids</taxon>
        <taxon>malvids</taxon>
        <taxon>Malvales</taxon>
        <taxon>Malvaceae</taxon>
        <taxon>Malvoideae</taxon>
        <taxon>Gossypium</taxon>
    </lineage>
</organism>
<feature type="repeat" description="WD" evidence="3">
    <location>
        <begin position="4088"/>
        <end position="4129"/>
    </location>
</feature>
<feature type="domain" description="BEACH" evidence="5">
    <location>
        <begin position="3902"/>
        <end position="3956"/>
    </location>
</feature>
<feature type="compositionally biased region" description="Polar residues" evidence="4">
    <location>
        <begin position="411"/>
        <end position="430"/>
    </location>
</feature>
<dbReference type="Proteomes" id="UP000239757">
    <property type="component" value="Unassembled WGS sequence"/>
</dbReference>
<dbReference type="InterPro" id="IPR001680">
    <property type="entry name" value="WD40_rpt"/>
</dbReference>
<feature type="region of interest" description="Disordered" evidence="4">
    <location>
        <begin position="405"/>
        <end position="436"/>
    </location>
</feature>
<feature type="region of interest" description="Disordered" evidence="4">
    <location>
        <begin position="2348"/>
        <end position="2381"/>
    </location>
</feature>